<dbReference type="Gene3D" id="3.10.120.10">
    <property type="entry name" value="Cytochrome b5-like heme/steroid binding domain"/>
    <property type="match status" value="1"/>
</dbReference>
<evidence type="ECO:0000256" key="1">
    <source>
        <dbReference type="ARBA" id="ARBA00038357"/>
    </source>
</evidence>
<dbReference type="EMBL" id="WIUZ02000019">
    <property type="protein sequence ID" value="KAF9779548.1"/>
    <property type="molecule type" value="Genomic_DNA"/>
</dbReference>
<proteinExistence type="inferred from homology"/>
<dbReference type="InterPro" id="IPR050577">
    <property type="entry name" value="MAPR/NEUFC/NENF-like"/>
</dbReference>
<feature type="region of interest" description="Disordered" evidence="2">
    <location>
        <begin position="240"/>
        <end position="290"/>
    </location>
</feature>
<dbReference type="InterPro" id="IPR036400">
    <property type="entry name" value="Cyt_B5-like_heme/steroid_sf"/>
</dbReference>
<dbReference type="GO" id="GO:0016020">
    <property type="term" value="C:membrane"/>
    <property type="evidence" value="ECO:0007669"/>
    <property type="project" value="TreeGrafter"/>
</dbReference>
<dbReference type="GO" id="GO:0020037">
    <property type="term" value="F:heme binding"/>
    <property type="evidence" value="ECO:0007669"/>
    <property type="project" value="UniProtKB-ARBA"/>
</dbReference>
<dbReference type="Pfam" id="PF00173">
    <property type="entry name" value="Cyt-b5"/>
    <property type="match status" value="1"/>
</dbReference>
<reference evidence="4" key="2">
    <citation type="submission" date="2020-11" db="EMBL/GenBank/DDBJ databases">
        <authorList>
            <consortium name="DOE Joint Genome Institute"/>
            <person name="Kuo A."/>
            <person name="Miyauchi S."/>
            <person name="Kiss E."/>
            <person name="Drula E."/>
            <person name="Kohler A."/>
            <person name="Sanchez-Garcia M."/>
            <person name="Andreopoulos B."/>
            <person name="Barry K.W."/>
            <person name="Bonito G."/>
            <person name="Buee M."/>
            <person name="Carver A."/>
            <person name="Chen C."/>
            <person name="Cichocki N."/>
            <person name="Clum A."/>
            <person name="Culley D."/>
            <person name="Crous P.W."/>
            <person name="Fauchery L."/>
            <person name="Girlanda M."/>
            <person name="Hayes R."/>
            <person name="Keri Z."/>
            <person name="Labutti K."/>
            <person name="Lipzen A."/>
            <person name="Lombard V."/>
            <person name="Magnuson J."/>
            <person name="Maillard F."/>
            <person name="Morin E."/>
            <person name="Murat C."/>
            <person name="Nolan M."/>
            <person name="Ohm R."/>
            <person name="Pangilinan J."/>
            <person name="Pereira M."/>
            <person name="Perotto S."/>
            <person name="Peter M."/>
            <person name="Riley R."/>
            <person name="Sitrit Y."/>
            <person name="Stielow B."/>
            <person name="Szollosi G."/>
            <person name="Zifcakova L."/>
            <person name="Stursova M."/>
            <person name="Spatafora J.W."/>
            <person name="Tedersoo L."/>
            <person name="Vaario L.-M."/>
            <person name="Yamada A."/>
            <person name="Yan M."/>
            <person name="Wang P."/>
            <person name="Xu J."/>
            <person name="Bruns T."/>
            <person name="Baldrian P."/>
            <person name="Vilgalys R."/>
            <person name="Henrissat B."/>
            <person name="Grigoriev I.V."/>
            <person name="Hibbett D."/>
            <person name="Nagy L.G."/>
            <person name="Martin F.M."/>
        </authorList>
    </citation>
    <scope>NUCLEOTIDE SEQUENCE</scope>
    <source>
        <strain evidence="4">UH-Tt-Lm1</strain>
    </source>
</reference>
<sequence>MSWLLHPEGVAKKTDEVDSLVPDPTNPNVMVSNKSANKPFLAYKQYRHKQEKKHEEWVARKLERDERIARGEDVGPAEPDPTAEVEVGLWGLVKFLISTIVIVLLTGKFVTGSYIWEYDGKWVQAKTYFPVKQQLFSERTLALYDGSDPNKPLYIAIDGDVFDVSSNRLTYGPGGSYHIFAGRDAARAFATGCFQTHLTYDIRELDEKEHRSLIHWKKFFAEHKTYFKVGTVMHVPIDPMDPIPPPCKSPKSGDGNPAAVQDQKQGEANEGSKSAPKRGGTTRDAVREDL</sequence>
<protein>
    <submittedName>
        <fullName evidence="4">Cytochrome b5-like heme/steroid binding domain-containing protein</fullName>
    </submittedName>
</protein>
<comment type="similarity">
    <text evidence="1">Belongs to the cytochrome b5 family. MAPR subfamily.</text>
</comment>
<comment type="caution">
    <text evidence="4">The sequence shown here is derived from an EMBL/GenBank/DDBJ whole genome shotgun (WGS) entry which is preliminary data.</text>
</comment>
<keyword evidence="5" id="KW-1185">Reference proteome</keyword>
<evidence type="ECO:0000256" key="2">
    <source>
        <dbReference type="SAM" id="MobiDB-lite"/>
    </source>
</evidence>
<dbReference type="AlphaFoldDB" id="A0A9P6H4V3"/>
<dbReference type="Proteomes" id="UP000736335">
    <property type="component" value="Unassembled WGS sequence"/>
</dbReference>
<dbReference type="FunFam" id="3.10.120.10:FF:000003">
    <property type="entry name" value="membrane-associated progesterone receptor component 1"/>
    <property type="match status" value="1"/>
</dbReference>
<dbReference type="InterPro" id="IPR001199">
    <property type="entry name" value="Cyt_B5-like_heme/steroid-bd"/>
</dbReference>
<accession>A0A9P6H4V3</accession>
<evidence type="ECO:0000313" key="4">
    <source>
        <dbReference type="EMBL" id="KAF9779548.1"/>
    </source>
</evidence>
<dbReference type="SMART" id="SM01117">
    <property type="entry name" value="Cyt-b5"/>
    <property type="match status" value="1"/>
</dbReference>
<dbReference type="GO" id="GO:0012505">
    <property type="term" value="C:endomembrane system"/>
    <property type="evidence" value="ECO:0007669"/>
    <property type="project" value="TreeGrafter"/>
</dbReference>
<dbReference type="SUPFAM" id="SSF55856">
    <property type="entry name" value="Cytochrome b5-like heme/steroid binding domain"/>
    <property type="match status" value="1"/>
</dbReference>
<feature type="region of interest" description="Disordered" evidence="2">
    <location>
        <begin position="1"/>
        <end position="33"/>
    </location>
</feature>
<gene>
    <name evidence="4" type="ORF">BJ322DRAFT_1101742</name>
</gene>
<dbReference type="PANTHER" id="PTHR10281">
    <property type="entry name" value="MEMBRANE-ASSOCIATED PROGESTERONE RECEPTOR COMPONENT-RELATED"/>
    <property type="match status" value="1"/>
</dbReference>
<organism evidence="4 5">
    <name type="scientific">Thelephora terrestris</name>
    <dbReference type="NCBI Taxonomy" id="56493"/>
    <lineage>
        <taxon>Eukaryota</taxon>
        <taxon>Fungi</taxon>
        <taxon>Dikarya</taxon>
        <taxon>Basidiomycota</taxon>
        <taxon>Agaricomycotina</taxon>
        <taxon>Agaricomycetes</taxon>
        <taxon>Thelephorales</taxon>
        <taxon>Thelephoraceae</taxon>
        <taxon>Thelephora</taxon>
    </lineage>
</organism>
<dbReference type="OrthoDB" id="10257697at2759"/>
<name>A0A9P6H4V3_9AGAM</name>
<dbReference type="PANTHER" id="PTHR10281:SF76">
    <property type="entry name" value="CALCUTTA CUP-RELATED"/>
    <property type="match status" value="1"/>
</dbReference>
<feature type="domain" description="Cytochrome b5 heme-binding" evidence="3">
    <location>
        <begin position="136"/>
        <end position="233"/>
    </location>
</feature>
<reference evidence="4" key="1">
    <citation type="journal article" date="2020" name="Nat. Commun.">
        <title>Large-scale genome sequencing of mycorrhizal fungi provides insights into the early evolution of symbiotic traits.</title>
        <authorList>
            <person name="Miyauchi S."/>
            <person name="Kiss E."/>
            <person name="Kuo A."/>
            <person name="Drula E."/>
            <person name="Kohler A."/>
            <person name="Sanchez-Garcia M."/>
            <person name="Morin E."/>
            <person name="Andreopoulos B."/>
            <person name="Barry K.W."/>
            <person name="Bonito G."/>
            <person name="Buee M."/>
            <person name="Carver A."/>
            <person name="Chen C."/>
            <person name="Cichocki N."/>
            <person name="Clum A."/>
            <person name="Culley D."/>
            <person name="Crous P.W."/>
            <person name="Fauchery L."/>
            <person name="Girlanda M."/>
            <person name="Hayes R.D."/>
            <person name="Keri Z."/>
            <person name="LaButti K."/>
            <person name="Lipzen A."/>
            <person name="Lombard V."/>
            <person name="Magnuson J."/>
            <person name="Maillard F."/>
            <person name="Murat C."/>
            <person name="Nolan M."/>
            <person name="Ohm R.A."/>
            <person name="Pangilinan J."/>
            <person name="Pereira M.F."/>
            <person name="Perotto S."/>
            <person name="Peter M."/>
            <person name="Pfister S."/>
            <person name="Riley R."/>
            <person name="Sitrit Y."/>
            <person name="Stielow J.B."/>
            <person name="Szollosi G."/>
            <person name="Zifcakova L."/>
            <person name="Stursova M."/>
            <person name="Spatafora J.W."/>
            <person name="Tedersoo L."/>
            <person name="Vaario L.M."/>
            <person name="Yamada A."/>
            <person name="Yan M."/>
            <person name="Wang P."/>
            <person name="Xu J."/>
            <person name="Bruns T."/>
            <person name="Baldrian P."/>
            <person name="Vilgalys R."/>
            <person name="Dunand C."/>
            <person name="Henrissat B."/>
            <person name="Grigoriev I.V."/>
            <person name="Hibbett D."/>
            <person name="Nagy L.G."/>
            <person name="Martin F.M."/>
        </authorList>
    </citation>
    <scope>NUCLEOTIDE SEQUENCE</scope>
    <source>
        <strain evidence="4">UH-Tt-Lm1</strain>
    </source>
</reference>
<evidence type="ECO:0000259" key="3">
    <source>
        <dbReference type="SMART" id="SM01117"/>
    </source>
</evidence>
<evidence type="ECO:0000313" key="5">
    <source>
        <dbReference type="Proteomes" id="UP000736335"/>
    </source>
</evidence>